<dbReference type="PROSITE" id="PS51257">
    <property type="entry name" value="PROKAR_LIPOPROTEIN"/>
    <property type="match status" value="1"/>
</dbReference>
<dbReference type="OrthoDB" id="3573162at2"/>
<feature type="compositionally biased region" description="Low complexity" evidence="1">
    <location>
        <begin position="37"/>
        <end position="47"/>
    </location>
</feature>
<keyword evidence="4" id="KW-1185">Reference proteome</keyword>
<sequence>MRHRLVAVGVFATAVLALTACGTQTSGSASGTGTGTGPTSSGSSAAADSDENVAWIDKVCGASLDVIKTLSTEPALDTTDPAKMQQQFAAWLGDGSTAVDGAVKKLNDLKNGPHPDSEKLATSAADIFGQLKTALDKAKTGVEAANPSDPASIAAAFTQVATDMQAVAKVGEDFDGVLVRSNLAEAEKKAPNCKAIDSGTSASATPTS</sequence>
<name>A0A2T0TKQ5_9PSEU</name>
<organism evidence="3 4">
    <name type="scientific">Umezawaea tangerina</name>
    <dbReference type="NCBI Taxonomy" id="84725"/>
    <lineage>
        <taxon>Bacteria</taxon>
        <taxon>Bacillati</taxon>
        <taxon>Actinomycetota</taxon>
        <taxon>Actinomycetes</taxon>
        <taxon>Pseudonocardiales</taxon>
        <taxon>Pseudonocardiaceae</taxon>
        <taxon>Umezawaea</taxon>
    </lineage>
</organism>
<keyword evidence="2" id="KW-0732">Signal</keyword>
<feature type="signal peptide" evidence="2">
    <location>
        <begin position="1"/>
        <end position="19"/>
    </location>
</feature>
<dbReference type="RefSeq" id="WP_106185277.1">
    <property type="nucleotide sequence ID" value="NZ_PVTF01000001.1"/>
</dbReference>
<evidence type="ECO:0000313" key="4">
    <source>
        <dbReference type="Proteomes" id="UP000239494"/>
    </source>
</evidence>
<comment type="caution">
    <text evidence="3">The sequence shown here is derived from an EMBL/GenBank/DDBJ whole genome shotgun (WGS) entry which is preliminary data.</text>
</comment>
<proteinExistence type="predicted"/>
<evidence type="ECO:0008006" key="5">
    <source>
        <dbReference type="Google" id="ProtNLM"/>
    </source>
</evidence>
<dbReference type="AlphaFoldDB" id="A0A2T0TKQ5"/>
<feature type="region of interest" description="Disordered" evidence="1">
    <location>
        <begin position="25"/>
        <end position="48"/>
    </location>
</feature>
<gene>
    <name evidence="3" type="ORF">CLV43_101489</name>
</gene>
<evidence type="ECO:0000256" key="2">
    <source>
        <dbReference type="SAM" id="SignalP"/>
    </source>
</evidence>
<dbReference type="EMBL" id="PVTF01000001">
    <property type="protein sequence ID" value="PRY46217.1"/>
    <property type="molecule type" value="Genomic_DNA"/>
</dbReference>
<evidence type="ECO:0000313" key="3">
    <source>
        <dbReference type="EMBL" id="PRY46217.1"/>
    </source>
</evidence>
<reference evidence="3 4" key="1">
    <citation type="submission" date="2018-03" db="EMBL/GenBank/DDBJ databases">
        <title>Genomic Encyclopedia of Archaeal and Bacterial Type Strains, Phase II (KMG-II): from individual species to whole genera.</title>
        <authorList>
            <person name="Goeker M."/>
        </authorList>
    </citation>
    <scope>NUCLEOTIDE SEQUENCE [LARGE SCALE GENOMIC DNA]</scope>
    <source>
        <strain evidence="3 4">DSM 44720</strain>
    </source>
</reference>
<dbReference type="Proteomes" id="UP000239494">
    <property type="component" value="Unassembled WGS sequence"/>
</dbReference>
<evidence type="ECO:0000256" key="1">
    <source>
        <dbReference type="SAM" id="MobiDB-lite"/>
    </source>
</evidence>
<protein>
    <recommendedName>
        <fullName evidence="5">Small secreted protein</fullName>
    </recommendedName>
</protein>
<feature type="chain" id="PRO_5038688094" description="Small secreted protein" evidence="2">
    <location>
        <begin position="20"/>
        <end position="208"/>
    </location>
</feature>
<accession>A0A2T0TKQ5</accession>